<sequence length="282" mass="31157">MADDDDDGFFSPPSYKRYALSGKIMLGAIIVLLFVVILMICLHLYVRLYLLSSNRRQAPRRRRHRRAHFVFTAEPRHAAAAAAPSRGLPQSILKSLPVFVHSAKPDPDPICCAVCLSEFEENEIGRIIPKCKHSFHVGCIDMWFYSHVTCPLCRSEVQPETGSDNPPDVSVSIHDPDIPEPGPSSGSTRSGEEPGCPSPSELPSLVELVVASSEESISEEGLRQIDDMSVHGTSRTTANFVKSLSFKRILCRDKRDGVSPSENATEERDLEKEEIEAARSVS</sequence>
<comment type="similarity">
    <text evidence="13">Belongs to the RING-type zinc finger family. ATL subfamily.</text>
</comment>
<gene>
    <name evidence="19" type="primary">LOC111009784</name>
</gene>
<keyword evidence="12 16" id="KW-0472">Membrane</keyword>
<dbReference type="CDD" id="cd16461">
    <property type="entry name" value="RING-H2_EL5-like"/>
    <property type="match status" value="1"/>
</dbReference>
<dbReference type="InterPro" id="IPR013083">
    <property type="entry name" value="Znf_RING/FYVE/PHD"/>
</dbReference>
<feature type="transmembrane region" description="Helical" evidence="16">
    <location>
        <begin position="24"/>
        <end position="46"/>
    </location>
</feature>
<dbReference type="Pfam" id="PF13639">
    <property type="entry name" value="zf-RING_2"/>
    <property type="match status" value="1"/>
</dbReference>
<dbReference type="RefSeq" id="XP_022138684.1">
    <property type="nucleotide sequence ID" value="XM_022282992.1"/>
</dbReference>
<evidence type="ECO:0000256" key="6">
    <source>
        <dbReference type="ARBA" id="ARBA00022692"/>
    </source>
</evidence>
<evidence type="ECO:0000256" key="1">
    <source>
        <dbReference type="ARBA" id="ARBA00000900"/>
    </source>
</evidence>
<dbReference type="PANTHER" id="PTHR45768">
    <property type="entry name" value="E3 UBIQUITIN-PROTEIN LIGASE RNF13-LIKE"/>
    <property type="match status" value="1"/>
</dbReference>
<dbReference type="GO" id="GO:0016020">
    <property type="term" value="C:membrane"/>
    <property type="evidence" value="ECO:0007669"/>
    <property type="project" value="UniProtKB-SubCell"/>
</dbReference>
<name>A0A6J1CAT0_MOMCH</name>
<evidence type="ECO:0000256" key="12">
    <source>
        <dbReference type="ARBA" id="ARBA00023136"/>
    </source>
</evidence>
<evidence type="ECO:0000256" key="2">
    <source>
        <dbReference type="ARBA" id="ARBA00004167"/>
    </source>
</evidence>
<dbReference type="AlphaFoldDB" id="A0A6J1CAT0"/>
<dbReference type="KEGG" id="mcha:111009784"/>
<keyword evidence="5" id="KW-0808">Transferase</keyword>
<evidence type="ECO:0000256" key="16">
    <source>
        <dbReference type="SAM" id="Phobius"/>
    </source>
</evidence>
<dbReference type="GO" id="GO:0061630">
    <property type="term" value="F:ubiquitin protein ligase activity"/>
    <property type="evidence" value="ECO:0007669"/>
    <property type="project" value="UniProtKB-EC"/>
</dbReference>
<evidence type="ECO:0000256" key="9">
    <source>
        <dbReference type="ARBA" id="ARBA00022786"/>
    </source>
</evidence>
<keyword evidence="7" id="KW-0479">Metal-binding</keyword>
<feature type="region of interest" description="Disordered" evidence="15">
    <location>
        <begin position="254"/>
        <end position="282"/>
    </location>
</feature>
<reference evidence="19" key="1">
    <citation type="submission" date="2025-08" db="UniProtKB">
        <authorList>
            <consortium name="RefSeq"/>
        </authorList>
    </citation>
    <scope>IDENTIFICATION</scope>
    <source>
        <strain evidence="19">OHB3-1</strain>
    </source>
</reference>
<evidence type="ECO:0000256" key="4">
    <source>
        <dbReference type="ARBA" id="ARBA00012483"/>
    </source>
</evidence>
<evidence type="ECO:0000256" key="13">
    <source>
        <dbReference type="ARBA" id="ARBA00024209"/>
    </source>
</evidence>
<comment type="pathway">
    <text evidence="3">Protein modification; protein ubiquitination.</text>
</comment>
<dbReference type="GeneID" id="111009784"/>
<dbReference type="SUPFAM" id="SSF57850">
    <property type="entry name" value="RING/U-box"/>
    <property type="match status" value="1"/>
</dbReference>
<evidence type="ECO:0000256" key="7">
    <source>
        <dbReference type="ARBA" id="ARBA00022723"/>
    </source>
</evidence>
<dbReference type="Proteomes" id="UP000504603">
    <property type="component" value="Unplaced"/>
</dbReference>
<dbReference type="PROSITE" id="PS50089">
    <property type="entry name" value="ZF_RING_2"/>
    <property type="match status" value="1"/>
</dbReference>
<feature type="region of interest" description="Disordered" evidence="15">
    <location>
        <begin position="157"/>
        <end position="201"/>
    </location>
</feature>
<accession>A0A6J1CAT0</accession>
<keyword evidence="8 14" id="KW-0863">Zinc-finger</keyword>
<comment type="subcellular location">
    <subcellularLocation>
        <location evidence="2">Membrane</location>
        <topology evidence="2">Single-pass membrane protein</topology>
    </subcellularLocation>
</comment>
<keyword evidence="11 16" id="KW-1133">Transmembrane helix</keyword>
<keyword evidence="6 16" id="KW-0812">Transmembrane</keyword>
<feature type="compositionally biased region" description="Basic and acidic residues" evidence="15">
    <location>
        <begin position="265"/>
        <end position="282"/>
    </location>
</feature>
<evidence type="ECO:0000256" key="3">
    <source>
        <dbReference type="ARBA" id="ARBA00004906"/>
    </source>
</evidence>
<evidence type="ECO:0000256" key="15">
    <source>
        <dbReference type="SAM" id="MobiDB-lite"/>
    </source>
</evidence>
<organism evidence="18 19">
    <name type="scientific">Momordica charantia</name>
    <name type="common">Bitter gourd</name>
    <name type="synonym">Balsam pear</name>
    <dbReference type="NCBI Taxonomy" id="3673"/>
    <lineage>
        <taxon>Eukaryota</taxon>
        <taxon>Viridiplantae</taxon>
        <taxon>Streptophyta</taxon>
        <taxon>Embryophyta</taxon>
        <taxon>Tracheophyta</taxon>
        <taxon>Spermatophyta</taxon>
        <taxon>Magnoliopsida</taxon>
        <taxon>eudicotyledons</taxon>
        <taxon>Gunneridae</taxon>
        <taxon>Pentapetalae</taxon>
        <taxon>rosids</taxon>
        <taxon>fabids</taxon>
        <taxon>Cucurbitales</taxon>
        <taxon>Cucurbitaceae</taxon>
        <taxon>Momordiceae</taxon>
        <taxon>Momordica</taxon>
    </lineage>
</organism>
<protein>
    <recommendedName>
        <fullName evidence="4">RING-type E3 ubiquitin transferase</fullName>
        <ecNumber evidence="4">2.3.2.27</ecNumber>
    </recommendedName>
</protein>
<feature type="domain" description="RING-type" evidence="17">
    <location>
        <begin position="112"/>
        <end position="154"/>
    </location>
</feature>
<evidence type="ECO:0000313" key="18">
    <source>
        <dbReference type="Proteomes" id="UP000504603"/>
    </source>
</evidence>
<evidence type="ECO:0000259" key="17">
    <source>
        <dbReference type="PROSITE" id="PS50089"/>
    </source>
</evidence>
<dbReference type="EC" id="2.3.2.27" evidence="4"/>
<dbReference type="GO" id="GO:0008270">
    <property type="term" value="F:zinc ion binding"/>
    <property type="evidence" value="ECO:0007669"/>
    <property type="project" value="UniProtKB-KW"/>
</dbReference>
<dbReference type="OrthoDB" id="8062037at2759"/>
<evidence type="ECO:0000256" key="5">
    <source>
        <dbReference type="ARBA" id="ARBA00022679"/>
    </source>
</evidence>
<proteinExistence type="inferred from homology"/>
<evidence type="ECO:0000256" key="14">
    <source>
        <dbReference type="PROSITE-ProRule" id="PRU00175"/>
    </source>
</evidence>
<dbReference type="PANTHER" id="PTHR45768:SF34">
    <property type="entry name" value="RING-H2 FINGER PROTEIN ATL64"/>
    <property type="match status" value="1"/>
</dbReference>
<evidence type="ECO:0000256" key="10">
    <source>
        <dbReference type="ARBA" id="ARBA00022833"/>
    </source>
</evidence>
<evidence type="ECO:0000313" key="19">
    <source>
        <dbReference type="RefSeq" id="XP_022138684.1"/>
    </source>
</evidence>
<keyword evidence="18" id="KW-1185">Reference proteome</keyword>
<evidence type="ECO:0000256" key="8">
    <source>
        <dbReference type="ARBA" id="ARBA00022771"/>
    </source>
</evidence>
<dbReference type="Gene3D" id="3.30.40.10">
    <property type="entry name" value="Zinc/RING finger domain, C3HC4 (zinc finger)"/>
    <property type="match status" value="1"/>
</dbReference>
<dbReference type="InterPro" id="IPR001841">
    <property type="entry name" value="Znf_RING"/>
</dbReference>
<keyword evidence="9" id="KW-0833">Ubl conjugation pathway</keyword>
<dbReference type="SMART" id="SM00184">
    <property type="entry name" value="RING"/>
    <property type="match status" value="1"/>
</dbReference>
<evidence type="ECO:0000256" key="11">
    <source>
        <dbReference type="ARBA" id="ARBA00022989"/>
    </source>
</evidence>
<keyword evidence="10" id="KW-0862">Zinc</keyword>
<comment type="catalytic activity">
    <reaction evidence="1">
        <text>S-ubiquitinyl-[E2 ubiquitin-conjugating enzyme]-L-cysteine + [acceptor protein]-L-lysine = [E2 ubiquitin-conjugating enzyme]-L-cysteine + N(6)-ubiquitinyl-[acceptor protein]-L-lysine.</text>
        <dbReference type="EC" id="2.3.2.27"/>
    </reaction>
</comment>